<sequence>MWSAFGVTGKFYAPVHKPEHPCIPDKSLHFLCDVPHIIKCIRNHLLRHKYGMIGEHKVNFDHYRVLQEVESKQQLRVVPKLTKEHVAPDNLRKMNRFFGVTRTFGGDEDHPTVVSFSHIYRLLRLYTPIKTCIVGNVVPGPTLVLAAVQETMKAGKKEWQATHERLQDEIKSKLSELCNSPKAAAARKCTAPDHSYSTLTAQYCCVLLVWISRTLFLEV</sequence>
<reference evidence="1 2" key="1">
    <citation type="journal article" date="2020" name="Cell">
        <title>Large-Scale Comparative Analyses of Tick Genomes Elucidate Their Genetic Diversity and Vector Capacities.</title>
        <authorList>
            <consortium name="Tick Genome and Microbiome Consortium (TIGMIC)"/>
            <person name="Jia N."/>
            <person name="Wang J."/>
            <person name="Shi W."/>
            <person name="Du L."/>
            <person name="Sun Y."/>
            <person name="Zhan W."/>
            <person name="Jiang J.F."/>
            <person name="Wang Q."/>
            <person name="Zhang B."/>
            <person name="Ji P."/>
            <person name="Bell-Sakyi L."/>
            <person name="Cui X.M."/>
            <person name="Yuan T.T."/>
            <person name="Jiang B.G."/>
            <person name="Yang W.F."/>
            <person name="Lam T.T."/>
            <person name="Chang Q.C."/>
            <person name="Ding S.J."/>
            <person name="Wang X.J."/>
            <person name="Zhu J.G."/>
            <person name="Ruan X.D."/>
            <person name="Zhao L."/>
            <person name="Wei J.T."/>
            <person name="Ye R.Z."/>
            <person name="Que T.C."/>
            <person name="Du C.H."/>
            <person name="Zhou Y.H."/>
            <person name="Cheng J.X."/>
            <person name="Dai P.F."/>
            <person name="Guo W.B."/>
            <person name="Han X.H."/>
            <person name="Huang E.J."/>
            <person name="Li L.F."/>
            <person name="Wei W."/>
            <person name="Gao Y.C."/>
            <person name="Liu J.Z."/>
            <person name="Shao H.Z."/>
            <person name="Wang X."/>
            <person name="Wang C.C."/>
            <person name="Yang T.C."/>
            <person name="Huo Q.B."/>
            <person name="Li W."/>
            <person name="Chen H.Y."/>
            <person name="Chen S.E."/>
            <person name="Zhou L.G."/>
            <person name="Ni X.B."/>
            <person name="Tian J.H."/>
            <person name="Sheng Y."/>
            <person name="Liu T."/>
            <person name="Pan Y.S."/>
            <person name="Xia L.Y."/>
            <person name="Li J."/>
            <person name="Zhao F."/>
            <person name="Cao W.C."/>
        </authorList>
    </citation>
    <scope>NUCLEOTIDE SEQUENCE [LARGE SCALE GENOMIC DNA]</scope>
    <source>
        <strain evidence="1">HaeL-2018</strain>
    </source>
</reference>
<name>A0A9J6FRE2_HAELO</name>
<protein>
    <submittedName>
        <fullName evidence="1">Uncharacterized protein</fullName>
    </submittedName>
</protein>
<dbReference type="Proteomes" id="UP000821853">
    <property type="component" value="Chromosome 10"/>
</dbReference>
<organism evidence="1 2">
    <name type="scientific">Haemaphysalis longicornis</name>
    <name type="common">Bush tick</name>
    <dbReference type="NCBI Taxonomy" id="44386"/>
    <lineage>
        <taxon>Eukaryota</taxon>
        <taxon>Metazoa</taxon>
        <taxon>Ecdysozoa</taxon>
        <taxon>Arthropoda</taxon>
        <taxon>Chelicerata</taxon>
        <taxon>Arachnida</taxon>
        <taxon>Acari</taxon>
        <taxon>Parasitiformes</taxon>
        <taxon>Ixodida</taxon>
        <taxon>Ixodoidea</taxon>
        <taxon>Ixodidae</taxon>
        <taxon>Haemaphysalinae</taxon>
        <taxon>Haemaphysalis</taxon>
    </lineage>
</organism>
<gene>
    <name evidence="1" type="ORF">HPB48_018460</name>
</gene>
<accession>A0A9J6FRE2</accession>
<dbReference type="OrthoDB" id="6513273at2759"/>
<dbReference type="EMBL" id="JABSTR010000002">
    <property type="protein sequence ID" value="KAH9364652.1"/>
    <property type="molecule type" value="Genomic_DNA"/>
</dbReference>
<dbReference type="VEuPathDB" id="VectorBase:HLOH_048976"/>
<comment type="caution">
    <text evidence="1">The sequence shown here is derived from an EMBL/GenBank/DDBJ whole genome shotgun (WGS) entry which is preliminary data.</text>
</comment>
<evidence type="ECO:0000313" key="2">
    <source>
        <dbReference type="Proteomes" id="UP000821853"/>
    </source>
</evidence>
<dbReference type="AlphaFoldDB" id="A0A9J6FRE2"/>
<evidence type="ECO:0000313" key="1">
    <source>
        <dbReference type="EMBL" id="KAH9364652.1"/>
    </source>
</evidence>
<keyword evidence="2" id="KW-1185">Reference proteome</keyword>
<proteinExistence type="predicted"/>